<dbReference type="RefSeq" id="WP_013683212.1">
    <property type="nucleotide sequence ID" value="NC_015320.1"/>
</dbReference>
<name>F2KQA5_ARCVS</name>
<dbReference type="Proteomes" id="UP000008136">
    <property type="component" value="Chromosome"/>
</dbReference>
<protein>
    <submittedName>
        <fullName evidence="2">Dinitrogenase iron-molybdenum cofactor biosynthesis protein</fullName>
    </submittedName>
</protein>
<dbReference type="KEGG" id="ave:Arcve_0511"/>
<dbReference type="eggNOG" id="arCOG02734">
    <property type="taxonomic scope" value="Archaea"/>
</dbReference>
<evidence type="ECO:0000313" key="3">
    <source>
        <dbReference type="Proteomes" id="UP000008136"/>
    </source>
</evidence>
<dbReference type="PANTHER" id="PTHR42983">
    <property type="entry name" value="DINITROGENASE IRON-MOLYBDENUM COFACTOR PROTEIN-RELATED"/>
    <property type="match status" value="1"/>
</dbReference>
<proteinExistence type="predicted"/>
<dbReference type="CDD" id="cd00851">
    <property type="entry name" value="MTH1175"/>
    <property type="match status" value="1"/>
</dbReference>
<dbReference type="InterPro" id="IPR003731">
    <property type="entry name" value="Di-Nase_FeMo-co_biosynth"/>
</dbReference>
<dbReference type="SUPFAM" id="SSF53146">
    <property type="entry name" value="Nitrogenase accessory factor-like"/>
    <property type="match status" value="1"/>
</dbReference>
<dbReference type="EMBL" id="CP002588">
    <property type="protein sequence ID" value="AEA46538.1"/>
    <property type="molecule type" value="Genomic_DNA"/>
</dbReference>
<keyword evidence="3" id="KW-1185">Reference proteome</keyword>
<dbReference type="InterPro" id="IPR036105">
    <property type="entry name" value="DiNase_FeMo-co_biosyn_sf"/>
</dbReference>
<reference evidence="2 3" key="1">
    <citation type="submission" date="2011-03" db="EMBL/GenBank/DDBJ databases">
        <title>The complete genome of Archaeoglobus veneficus SNP6.</title>
        <authorList>
            <consortium name="US DOE Joint Genome Institute (JGI-PGF)"/>
            <person name="Lucas S."/>
            <person name="Copeland A."/>
            <person name="Lapidus A."/>
            <person name="Bruce D."/>
            <person name="Goodwin L."/>
            <person name="Pitluck S."/>
            <person name="Kyrpides N."/>
            <person name="Mavromatis K."/>
            <person name="Pagani I."/>
            <person name="Ivanova N."/>
            <person name="Mikhailova N."/>
            <person name="Lu M."/>
            <person name="Detter J.C."/>
            <person name="Tapia R."/>
            <person name="Han C."/>
            <person name="Land M."/>
            <person name="Hauser L."/>
            <person name="Markowitz V."/>
            <person name="Cheng J.-F."/>
            <person name="Hugenholtz P."/>
            <person name="Woyke T."/>
            <person name="Wu D."/>
            <person name="Spring S."/>
            <person name="Brambilla E."/>
            <person name="Klenk H.-P."/>
            <person name="Eisen J.A."/>
        </authorList>
    </citation>
    <scope>NUCLEOTIDE SEQUENCE [LARGE SCALE GENOMIC DNA]</scope>
    <source>
        <strain>SNP6</strain>
    </source>
</reference>
<evidence type="ECO:0000259" key="1">
    <source>
        <dbReference type="Pfam" id="PF02579"/>
    </source>
</evidence>
<dbReference type="GeneID" id="10393607"/>
<gene>
    <name evidence="2" type="ordered locus">Arcve_0511</name>
</gene>
<accession>F2KQA5</accession>
<dbReference type="OrthoDB" id="85838at2157"/>
<feature type="domain" description="Dinitrogenase iron-molybdenum cofactor biosynthesis" evidence="1">
    <location>
        <begin position="14"/>
        <end position="101"/>
    </location>
</feature>
<evidence type="ECO:0000313" key="2">
    <source>
        <dbReference type="EMBL" id="AEA46538.1"/>
    </source>
</evidence>
<dbReference type="HOGENOM" id="CLU_104194_2_1_2"/>
<dbReference type="PANTHER" id="PTHR42983:SF1">
    <property type="entry name" value="IRON-MOLYBDENUM PROTEIN"/>
    <property type="match status" value="1"/>
</dbReference>
<dbReference type="InterPro" id="IPR033913">
    <property type="entry name" value="MTH1175_dom"/>
</dbReference>
<dbReference type="STRING" id="693661.Arcve_0511"/>
<sequence length="120" mass="12929">MRICIPTEGKGGLDDYVCQHFGRAASFTIYDTETGRVEVIPNTSEHFGGVGKPPEIIARAKADVVVCGNLGPKAIIMLEQLGIKVYSGASGRVKDVVEQFLSGSFAETSVESACREHKHF</sequence>
<dbReference type="Pfam" id="PF02579">
    <property type="entry name" value="Nitro_FeMo-Co"/>
    <property type="match status" value="1"/>
</dbReference>
<organism evidence="2 3">
    <name type="scientific">Archaeoglobus veneficus (strain DSM 11195 / SNP6)</name>
    <dbReference type="NCBI Taxonomy" id="693661"/>
    <lineage>
        <taxon>Archaea</taxon>
        <taxon>Methanobacteriati</taxon>
        <taxon>Methanobacteriota</taxon>
        <taxon>Archaeoglobi</taxon>
        <taxon>Archaeoglobales</taxon>
        <taxon>Archaeoglobaceae</taxon>
        <taxon>Archaeoglobus</taxon>
    </lineage>
</organism>
<dbReference type="Gene3D" id="3.30.420.130">
    <property type="entry name" value="Dinitrogenase iron-molybdenum cofactor biosynthesis domain"/>
    <property type="match status" value="1"/>
</dbReference>
<dbReference type="AlphaFoldDB" id="F2KQA5"/>